<dbReference type="SUPFAM" id="SSF56801">
    <property type="entry name" value="Acetyl-CoA synthetase-like"/>
    <property type="match status" value="1"/>
</dbReference>
<organism evidence="3 4">
    <name type="scientific">Lasallia pustulata</name>
    <dbReference type="NCBI Taxonomy" id="136370"/>
    <lineage>
        <taxon>Eukaryota</taxon>
        <taxon>Fungi</taxon>
        <taxon>Dikarya</taxon>
        <taxon>Ascomycota</taxon>
        <taxon>Pezizomycotina</taxon>
        <taxon>Lecanoromycetes</taxon>
        <taxon>OSLEUM clade</taxon>
        <taxon>Umbilicariomycetidae</taxon>
        <taxon>Umbilicariales</taxon>
        <taxon>Umbilicariaceae</taxon>
        <taxon>Lasallia</taxon>
    </lineage>
</organism>
<reference evidence="4" key="1">
    <citation type="submission" date="2017-03" db="EMBL/GenBank/DDBJ databases">
        <authorList>
            <person name="Sharma R."/>
            <person name="Thines M."/>
        </authorList>
    </citation>
    <scope>NUCLEOTIDE SEQUENCE [LARGE SCALE GENOMIC DNA]</scope>
</reference>
<dbReference type="Proteomes" id="UP000192927">
    <property type="component" value="Unassembled WGS sequence"/>
</dbReference>
<keyword evidence="1" id="KW-0812">Transmembrane</keyword>
<dbReference type="PANTHER" id="PTHR43272">
    <property type="entry name" value="LONG-CHAIN-FATTY-ACID--COA LIGASE"/>
    <property type="match status" value="1"/>
</dbReference>
<protein>
    <submittedName>
        <fullName evidence="3">AMP-dependent synthetase/ligase</fullName>
    </submittedName>
</protein>
<dbReference type="InterPro" id="IPR042099">
    <property type="entry name" value="ANL_N_sf"/>
</dbReference>
<dbReference type="Gene3D" id="3.40.50.12780">
    <property type="entry name" value="N-terminal domain of ligase-like"/>
    <property type="match status" value="1"/>
</dbReference>
<proteinExistence type="predicted"/>
<feature type="transmembrane region" description="Helical" evidence="1">
    <location>
        <begin position="20"/>
        <end position="42"/>
    </location>
</feature>
<keyword evidence="4" id="KW-1185">Reference proteome</keyword>
<keyword evidence="1" id="KW-1133">Transmembrane helix</keyword>
<name>A0A1W5D404_9LECA</name>
<feature type="transmembrane region" description="Helical" evidence="1">
    <location>
        <begin position="166"/>
        <end position="193"/>
    </location>
</feature>
<dbReference type="EMBL" id="FWEW01001957">
    <property type="protein sequence ID" value="SLM37868.1"/>
    <property type="molecule type" value="Genomic_DNA"/>
</dbReference>
<keyword evidence="3" id="KW-0436">Ligase</keyword>
<evidence type="ECO:0000256" key="1">
    <source>
        <dbReference type="SAM" id="Phobius"/>
    </source>
</evidence>
<dbReference type="GO" id="GO:0005783">
    <property type="term" value="C:endoplasmic reticulum"/>
    <property type="evidence" value="ECO:0007669"/>
    <property type="project" value="TreeGrafter"/>
</dbReference>
<feature type="domain" description="AMP-dependent synthetase/ligase" evidence="2">
    <location>
        <begin position="144"/>
        <end position="240"/>
    </location>
</feature>
<keyword evidence="1" id="KW-0472">Membrane</keyword>
<evidence type="ECO:0000259" key="2">
    <source>
        <dbReference type="Pfam" id="PF00501"/>
    </source>
</evidence>
<dbReference type="GO" id="GO:0016020">
    <property type="term" value="C:membrane"/>
    <property type="evidence" value="ECO:0007669"/>
    <property type="project" value="TreeGrafter"/>
</dbReference>
<dbReference type="InterPro" id="IPR000873">
    <property type="entry name" value="AMP-dep_synth/lig_dom"/>
</dbReference>
<evidence type="ECO:0000313" key="3">
    <source>
        <dbReference type="EMBL" id="SLM37868.1"/>
    </source>
</evidence>
<evidence type="ECO:0000313" key="4">
    <source>
        <dbReference type="Proteomes" id="UP000192927"/>
    </source>
</evidence>
<sequence length="562" mass="61116">MASGDSILSQFDAQLDQLLAGWNIYSTVITLVLVALIAQFLFSRQDPDTHPLLLARQSSASHVRQPGESAVYRSLEAPHSYPLRSGLGVKEPGAPKWTSGRDGDLRDIWKQALRGVHGQDGQPTGEKGKFLKVLGREGVVEHHFEELTRDINIIGQHLRQQKGGRVAIYLPNSVEFLVAFFAAAFYGLTIILIPQGQSREALADFLRETNADILLAQAGTLSLDELMKSYSGLRHVIWVVEKSSRHMDWKEPSDYDHGRITLATWHNLIEEQKGFASSDPPSNVPDFVLPNILAVWQRQTTASLPEMHEVVEFTQKNIIAAVAAQIFVLPRLQRLGPSDLFLPLDSLSLMYPLTLALAALFSNASIALTSVAGPVATLSSAFQNVSPTVIVASAETLSQTHRDKPFAPKGAVQKIKQLFQARELASGTMPVSKGGMTHSLRLIYVSERVGADSMPLNSRQLFDLKLWTGARIVYALTAAKVAGAVAQTNACDYRCSAGDVYSHFGPPLSCLEVKLVGSRTREISDDGNPIGTIFVSGPAVIGGSATLDVEATITDDNTLAYI</sequence>
<dbReference type="PANTHER" id="PTHR43272:SF11">
    <property type="entry name" value="AMP-DEPENDENT SYNTHETASE_LIGASE DOMAIN-CONTAINING PROTEIN"/>
    <property type="match status" value="1"/>
</dbReference>
<accession>A0A1W5D404</accession>
<dbReference type="GO" id="GO:0004467">
    <property type="term" value="F:long-chain fatty acid-CoA ligase activity"/>
    <property type="evidence" value="ECO:0007669"/>
    <property type="project" value="TreeGrafter"/>
</dbReference>
<dbReference type="Pfam" id="PF00501">
    <property type="entry name" value="AMP-binding"/>
    <property type="match status" value="1"/>
</dbReference>
<dbReference type="AlphaFoldDB" id="A0A1W5D404"/>